<sequence length="90" mass="9818">MPVQGCPWVTTPQEDRYLTLTARHNQTMPARQLSSELAATSGVRVSRQTVYRRLRAGGLCQTTSSVCPAHSSTHKEPFTVESATSTLDLG</sequence>
<reference evidence="3 4" key="1">
    <citation type="journal article" date="2022" name="Allergy">
        <title>Genome assembly and annotation of Periplaneta americana reveal a comprehensive cockroach allergen profile.</title>
        <authorList>
            <person name="Wang L."/>
            <person name="Xiong Q."/>
            <person name="Saelim N."/>
            <person name="Wang L."/>
            <person name="Nong W."/>
            <person name="Wan A.T."/>
            <person name="Shi M."/>
            <person name="Liu X."/>
            <person name="Cao Q."/>
            <person name="Hui J.H.L."/>
            <person name="Sookrung N."/>
            <person name="Leung T.F."/>
            <person name="Tungtrongchitr A."/>
            <person name="Tsui S.K.W."/>
        </authorList>
    </citation>
    <scope>NUCLEOTIDE SEQUENCE [LARGE SCALE GENOMIC DNA]</scope>
    <source>
        <strain evidence="3">PWHHKU_190912</strain>
    </source>
</reference>
<accession>A0ABQ8TV93</accession>
<evidence type="ECO:0000313" key="3">
    <source>
        <dbReference type="EMBL" id="KAJ4450641.1"/>
    </source>
</evidence>
<protein>
    <recommendedName>
        <fullName evidence="2">Transposase Tc1-like domain-containing protein</fullName>
    </recommendedName>
</protein>
<name>A0ABQ8TV93_PERAM</name>
<dbReference type="Proteomes" id="UP001148838">
    <property type="component" value="Unassembled WGS sequence"/>
</dbReference>
<dbReference type="EMBL" id="JAJSOF020000001">
    <property type="protein sequence ID" value="KAJ4450641.1"/>
    <property type="molecule type" value="Genomic_DNA"/>
</dbReference>
<keyword evidence="4" id="KW-1185">Reference proteome</keyword>
<proteinExistence type="predicted"/>
<organism evidence="3 4">
    <name type="scientific">Periplaneta americana</name>
    <name type="common">American cockroach</name>
    <name type="synonym">Blatta americana</name>
    <dbReference type="NCBI Taxonomy" id="6978"/>
    <lineage>
        <taxon>Eukaryota</taxon>
        <taxon>Metazoa</taxon>
        <taxon>Ecdysozoa</taxon>
        <taxon>Arthropoda</taxon>
        <taxon>Hexapoda</taxon>
        <taxon>Insecta</taxon>
        <taxon>Pterygota</taxon>
        <taxon>Neoptera</taxon>
        <taxon>Polyneoptera</taxon>
        <taxon>Dictyoptera</taxon>
        <taxon>Blattodea</taxon>
        <taxon>Blattoidea</taxon>
        <taxon>Blattidae</taxon>
        <taxon>Blattinae</taxon>
        <taxon>Periplaneta</taxon>
    </lineage>
</organism>
<comment type="caution">
    <text evidence="3">The sequence shown here is derived from an EMBL/GenBank/DDBJ whole genome shotgun (WGS) entry which is preliminary data.</text>
</comment>
<feature type="domain" description="Transposase Tc1-like" evidence="2">
    <location>
        <begin position="15"/>
        <end position="75"/>
    </location>
</feature>
<evidence type="ECO:0000259" key="2">
    <source>
        <dbReference type="Pfam" id="PF01498"/>
    </source>
</evidence>
<dbReference type="Pfam" id="PF01498">
    <property type="entry name" value="HTH_Tnp_Tc3_2"/>
    <property type="match status" value="1"/>
</dbReference>
<feature type="region of interest" description="Disordered" evidence="1">
    <location>
        <begin position="65"/>
        <end position="90"/>
    </location>
</feature>
<dbReference type="InterPro" id="IPR002492">
    <property type="entry name" value="Transposase_Tc1-like"/>
</dbReference>
<evidence type="ECO:0000256" key="1">
    <source>
        <dbReference type="SAM" id="MobiDB-lite"/>
    </source>
</evidence>
<feature type="compositionally biased region" description="Polar residues" evidence="1">
    <location>
        <begin position="81"/>
        <end position="90"/>
    </location>
</feature>
<gene>
    <name evidence="3" type="ORF">ANN_02070</name>
</gene>
<evidence type="ECO:0000313" key="4">
    <source>
        <dbReference type="Proteomes" id="UP001148838"/>
    </source>
</evidence>